<organism evidence="1 2">
    <name type="scientific">Boeremia exigua</name>
    <dbReference type="NCBI Taxonomy" id="749465"/>
    <lineage>
        <taxon>Eukaryota</taxon>
        <taxon>Fungi</taxon>
        <taxon>Dikarya</taxon>
        <taxon>Ascomycota</taxon>
        <taxon>Pezizomycotina</taxon>
        <taxon>Dothideomycetes</taxon>
        <taxon>Pleosporomycetidae</taxon>
        <taxon>Pleosporales</taxon>
        <taxon>Pleosporineae</taxon>
        <taxon>Didymellaceae</taxon>
        <taxon>Boeremia</taxon>
    </lineage>
</organism>
<gene>
    <name evidence="1" type="ORF">OPT61_g8291</name>
</gene>
<evidence type="ECO:0000313" key="2">
    <source>
        <dbReference type="Proteomes" id="UP001153331"/>
    </source>
</evidence>
<accession>A0ACC2HZ90</accession>
<reference evidence="1" key="1">
    <citation type="submission" date="2022-11" db="EMBL/GenBank/DDBJ databases">
        <title>Genome Sequence of Boeremia exigua.</title>
        <authorList>
            <person name="Buettner E."/>
        </authorList>
    </citation>
    <scope>NUCLEOTIDE SEQUENCE</scope>
    <source>
        <strain evidence="1">CU02</strain>
    </source>
</reference>
<protein>
    <submittedName>
        <fullName evidence="1">Uncharacterized protein</fullName>
    </submittedName>
</protein>
<evidence type="ECO:0000313" key="1">
    <source>
        <dbReference type="EMBL" id="KAJ8108264.1"/>
    </source>
</evidence>
<name>A0ACC2HZ90_9PLEO</name>
<dbReference type="EMBL" id="JAPHNI010000775">
    <property type="protein sequence ID" value="KAJ8108264.1"/>
    <property type="molecule type" value="Genomic_DNA"/>
</dbReference>
<proteinExistence type="predicted"/>
<dbReference type="Proteomes" id="UP001153331">
    <property type="component" value="Unassembled WGS sequence"/>
</dbReference>
<sequence>MSQSDVAAVDPSNFDEECLIQHSDQLFNSKTANGLASSYGSCLFAIPPDSTALSSVPTPDLSDYSFGQSSDGHSTLNAGVLRPYPMEQQQIFIPRLAVFPLLDYQRPQPLRPQPNTSHLAPPRPPPGYARRRSLSQGDIDNINFLNAKIANPTFVRLQDPRHPALAKRRVSQHSRSTSRSRSRSPSSEDPKGKHVRNTSRISSGVGRPTERSDVATSLPSIKVPKRLGEPLSPKRPYYHRSVPTGSTSKPNEDITFTRMAGQKNMERSRKIIEIGAMAVTPPVDSTMEDGGVAILKKLDDVEQYLKWWCIASEDALKGCATIRAALKGKAPLVGVPSASSGPTNDTTQADKLDPPSSIMDWTAGSLTNNSTDDELEMDRLIRENTTPLDDAF</sequence>
<keyword evidence="2" id="KW-1185">Reference proteome</keyword>
<comment type="caution">
    <text evidence="1">The sequence shown here is derived from an EMBL/GenBank/DDBJ whole genome shotgun (WGS) entry which is preliminary data.</text>
</comment>